<keyword evidence="2" id="KW-0804">Transcription</keyword>
<dbReference type="Proteomes" id="UP001604277">
    <property type="component" value="Unassembled WGS sequence"/>
</dbReference>
<organism evidence="4 5">
    <name type="scientific">Forsythia ovata</name>
    <dbReference type="NCBI Taxonomy" id="205694"/>
    <lineage>
        <taxon>Eukaryota</taxon>
        <taxon>Viridiplantae</taxon>
        <taxon>Streptophyta</taxon>
        <taxon>Embryophyta</taxon>
        <taxon>Tracheophyta</taxon>
        <taxon>Spermatophyta</taxon>
        <taxon>Magnoliopsida</taxon>
        <taxon>eudicotyledons</taxon>
        <taxon>Gunneridae</taxon>
        <taxon>Pentapetalae</taxon>
        <taxon>asterids</taxon>
        <taxon>lamiids</taxon>
        <taxon>Lamiales</taxon>
        <taxon>Oleaceae</taxon>
        <taxon>Forsythieae</taxon>
        <taxon>Forsythia</taxon>
    </lineage>
</organism>
<evidence type="ECO:0000313" key="4">
    <source>
        <dbReference type="EMBL" id="KAL2535233.1"/>
    </source>
</evidence>
<comment type="caution">
    <text evidence="4">The sequence shown here is derived from an EMBL/GenBank/DDBJ whole genome shotgun (WGS) entry which is preliminary data.</text>
</comment>
<reference evidence="5" key="1">
    <citation type="submission" date="2024-07" db="EMBL/GenBank/DDBJ databases">
        <title>Two chromosome-level genome assemblies of Korean endemic species Abeliophyllum distichum and Forsythia ovata (Oleaceae).</title>
        <authorList>
            <person name="Jang H."/>
        </authorList>
    </citation>
    <scope>NUCLEOTIDE SEQUENCE [LARGE SCALE GENOMIC DNA]</scope>
</reference>
<gene>
    <name evidence="4" type="ORF">Fot_16624</name>
</gene>
<dbReference type="PROSITE" id="PS50985">
    <property type="entry name" value="GRAS"/>
    <property type="match status" value="1"/>
</dbReference>
<protein>
    <submittedName>
        <fullName evidence="4">DELLA protein RGL1-like</fullName>
    </submittedName>
</protein>
<accession>A0ABD1VF62</accession>
<name>A0ABD1VF62_9LAMI</name>
<evidence type="ECO:0000256" key="3">
    <source>
        <dbReference type="PROSITE-ProRule" id="PRU01191"/>
    </source>
</evidence>
<keyword evidence="5" id="KW-1185">Reference proteome</keyword>
<dbReference type="InterPro" id="IPR005202">
    <property type="entry name" value="TF_GRAS"/>
</dbReference>
<keyword evidence="1" id="KW-0805">Transcription regulation</keyword>
<comment type="similarity">
    <text evidence="3">Belongs to the GRAS family.</text>
</comment>
<dbReference type="EMBL" id="JBFOLJ010000005">
    <property type="protein sequence ID" value="KAL2535233.1"/>
    <property type="molecule type" value="Genomic_DNA"/>
</dbReference>
<dbReference type="Pfam" id="PF03514">
    <property type="entry name" value="GRAS"/>
    <property type="match status" value="1"/>
</dbReference>
<evidence type="ECO:0000256" key="2">
    <source>
        <dbReference type="ARBA" id="ARBA00023163"/>
    </source>
</evidence>
<evidence type="ECO:0000313" key="5">
    <source>
        <dbReference type="Proteomes" id="UP001604277"/>
    </source>
</evidence>
<evidence type="ECO:0000256" key="1">
    <source>
        <dbReference type="ARBA" id="ARBA00023015"/>
    </source>
</evidence>
<dbReference type="AlphaFoldDB" id="A0ABD1VF62"/>
<dbReference type="PANTHER" id="PTHR31636">
    <property type="entry name" value="OSJNBA0084A10.13 PROTEIN-RELATED"/>
    <property type="match status" value="1"/>
</dbReference>
<sequence length="259" mass="29308">MAEFLDKSEVETFYGTMKTHKMKFVSYLKKIQKNGSIAAEKTNQPQCWMFISSTNPQLENAQIGLLPPNENKEYVDSSFFPDSLELARNSPRKFKNFKGGSFVSIEASQKISTEKILRLAGERFVQFSSQKFINLNMFVRPYSSSLLSLSSQDKQDVELSRLLLAAAEKVGYKQFDRASRLLSNCQWIASCASTPIQRSVYYFPEALMERIKKETGSSTSGEKGTGDTASLKRDVLAFVALNQELPYTQVVQFTTYRPS</sequence>
<proteinExistence type="inferred from homology"/>
<comment type="caution">
    <text evidence="3">Lacks conserved residue(s) required for the propagation of feature annotation.</text>
</comment>